<dbReference type="AlphaFoldDB" id="A0AAN7YDU2"/>
<evidence type="ECO:0000256" key="5">
    <source>
        <dbReference type="SAM" id="MobiDB-lite"/>
    </source>
</evidence>
<comment type="caution">
    <text evidence="8">The sequence shown here is derived from an EMBL/GenBank/DDBJ whole genome shotgun (WGS) entry which is preliminary data.</text>
</comment>
<dbReference type="Gene3D" id="3.30.460.10">
    <property type="entry name" value="Beta Polymerase, domain 2"/>
    <property type="match status" value="1"/>
</dbReference>
<feature type="domain" description="PAP-associated" evidence="6">
    <location>
        <begin position="445"/>
        <end position="502"/>
    </location>
</feature>
<evidence type="ECO:0000259" key="6">
    <source>
        <dbReference type="Pfam" id="PF03828"/>
    </source>
</evidence>
<feature type="region of interest" description="Disordered" evidence="5">
    <location>
        <begin position="1"/>
        <end position="26"/>
    </location>
</feature>
<dbReference type="Proteomes" id="UP001309876">
    <property type="component" value="Unassembled WGS sequence"/>
</dbReference>
<feature type="domain" description="Poly(A) RNA polymerase mitochondrial-like central palm" evidence="7">
    <location>
        <begin position="258"/>
        <end position="383"/>
    </location>
</feature>
<dbReference type="Gene3D" id="1.10.1410.10">
    <property type="match status" value="1"/>
</dbReference>
<feature type="region of interest" description="Disordered" evidence="5">
    <location>
        <begin position="169"/>
        <end position="215"/>
    </location>
</feature>
<dbReference type="GO" id="GO:0010605">
    <property type="term" value="P:negative regulation of macromolecule metabolic process"/>
    <property type="evidence" value="ECO:0007669"/>
    <property type="project" value="UniProtKB-ARBA"/>
</dbReference>
<sequence length="663" mass="74130">MSRHDYNSYRPRYDRGSPPRPPAEARNAMYHFGRPSRGRGGRGDFSFRSRIAERDLLTHRPSAQEDVVFAHNGGVDKFKDVDNVTDSEEESMQEETDDEDDARGKRRRLNNGEATKPRWSNPDPYTALPPVPGSTGKHVDVVKLIRKARNDQSSPHTLAAEQDDFISFDNLDDETFSPPANAPTGPKADVVGNPPSKQDPVLGKRKRGDDNSRLMGARGRSQFHANGMVLADWKPSQDISPTPWLRPPKVTDSAMVALHKEIVDFYAWVKPHDFEGIVRENVISRLNNLLRRWGNGQLKSFGSYAAGLYLPTGDMDLVYNMGNVSTMSRSKMWQLGRFLEHNQLAAPGSVNVIAGAKVPIIKFVDSTTGLKVDLSFNNDTGIVAISTFEKWKAAHPALSIIVAVIKQFLMIRGLNDNSVGGIGGFASICLVASLIQNLPVVKAHNLGELLVEFFNTYGNLFDINTVGIRLEPPGYIDKQNYRLLLNEKPDRLMIVDPNRPDNNITGGSTEVPRIFRLFSQIHDQLLSRLDGFAAQDESMTNFSFLEAVIGGDFTPYYDQRKALYMVYQQMHPKGAKDESSDGDQQATGGIKTKSEKPLSKSARLFERLEKLCPELIPRLGKKSQFDISKALKVGGWVDRKHMLKVLEKKERSVSKRALRKKSK</sequence>
<dbReference type="SUPFAM" id="SSF81631">
    <property type="entry name" value="PAP/OAS1 substrate-binding domain"/>
    <property type="match status" value="1"/>
</dbReference>
<dbReference type="Pfam" id="PF22600">
    <property type="entry name" value="MTPAP-like_central"/>
    <property type="match status" value="1"/>
</dbReference>
<evidence type="ECO:0000313" key="9">
    <source>
        <dbReference type="Proteomes" id="UP001309876"/>
    </source>
</evidence>
<dbReference type="PANTHER" id="PTHR23092">
    <property type="entry name" value="POLY(A) RNA POLYMERASE"/>
    <property type="match status" value="1"/>
</dbReference>
<dbReference type="InterPro" id="IPR002058">
    <property type="entry name" value="PAP_assoc"/>
</dbReference>
<feature type="compositionally biased region" description="Basic and acidic residues" evidence="5">
    <location>
        <begin position="1"/>
        <end position="17"/>
    </location>
</feature>
<dbReference type="GO" id="GO:0031123">
    <property type="term" value="P:RNA 3'-end processing"/>
    <property type="evidence" value="ECO:0007669"/>
    <property type="project" value="TreeGrafter"/>
</dbReference>
<keyword evidence="9" id="KW-1185">Reference proteome</keyword>
<dbReference type="GO" id="GO:0043634">
    <property type="term" value="P:polyadenylation-dependent ncRNA catabolic process"/>
    <property type="evidence" value="ECO:0007669"/>
    <property type="project" value="TreeGrafter"/>
</dbReference>
<dbReference type="EMBL" id="JAVRRJ010000008">
    <property type="protein sequence ID" value="KAK5082376.1"/>
    <property type="molecule type" value="Genomic_DNA"/>
</dbReference>
<dbReference type="EC" id="2.7.7.19" evidence="2"/>
<evidence type="ECO:0000256" key="3">
    <source>
        <dbReference type="ARBA" id="ARBA00022723"/>
    </source>
</evidence>
<dbReference type="GO" id="GO:0005730">
    <property type="term" value="C:nucleolus"/>
    <property type="evidence" value="ECO:0007669"/>
    <property type="project" value="TreeGrafter"/>
</dbReference>
<organism evidence="8 9">
    <name type="scientific">Lithohypha guttulata</name>
    <dbReference type="NCBI Taxonomy" id="1690604"/>
    <lineage>
        <taxon>Eukaryota</taxon>
        <taxon>Fungi</taxon>
        <taxon>Dikarya</taxon>
        <taxon>Ascomycota</taxon>
        <taxon>Pezizomycotina</taxon>
        <taxon>Eurotiomycetes</taxon>
        <taxon>Chaetothyriomycetidae</taxon>
        <taxon>Chaetothyriales</taxon>
        <taxon>Trichomeriaceae</taxon>
        <taxon>Lithohypha</taxon>
    </lineage>
</organism>
<dbReference type="GO" id="GO:1990817">
    <property type="term" value="F:poly(A) RNA polymerase activity"/>
    <property type="evidence" value="ECO:0007669"/>
    <property type="project" value="UniProtKB-EC"/>
</dbReference>
<dbReference type="InterPro" id="IPR054708">
    <property type="entry name" value="MTPAP-like_central"/>
</dbReference>
<protein>
    <recommendedName>
        <fullName evidence="2">polynucleotide adenylyltransferase</fullName>
        <ecNumber evidence="2">2.7.7.19</ecNumber>
    </recommendedName>
</protein>
<dbReference type="Pfam" id="PF03828">
    <property type="entry name" value="PAP_assoc"/>
    <property type="match status" value="1"/>
</dbReference>
<dbReference type="SUPFAM" id="SSF81301">
    <property type="entry name" value="Nucleotidyltransferase"/>
    <property type="match status" value="1"/>
</dbReference>
<dbReference type="PANTHER" id="PTHR23092:SF15">
    <property type="entry name" value="INACTIVE NON-CANONICAL POLY(A) RNA POLYMERASE PROTEIN TRF4-2-RELATED"/>
    <property type="match status" value="1"/>
</dbReference>
<evidence type="ECO:0000256" key="4">
    <source>
        <dbReference type="ARBA" id="ARBA00022842"/>
    </source>
</evidence>
<reference evidence="8 9" key="1">
    <citation type="submission" date="2023-08" db="EMBL/GenBank/DDBJ databases">
        <title>Black Yeasts Isolated from many extreme environments.</title>
        <authorList>
            <person name="Coleine C."/>
            <person name="Stajich J.E."/>
            <person name="Selbmann L."/>
        </authorList>
    </citation>
    <scope>NUCLEOTIDE SEQUENCE [LARGE SCALE GENOMIC DNA]</scope>
    <source>
        <strain evidence="8 9">CCFEE 5910</strain>
    </source>
</reference>
<evidence type="ECO:0000313" key="8">
    <source>
        <dbReference type="EMBL" id="KAK5082376.1"/>
    </source>
</evidence>
<dbReference type="InterPro" id="IPR045862">
    <property type="entry name" value="Trf4-like"/>
</dbReference>
<accession>A0AAN7YDU2</accession>
<feature type="compositionally biased region" description="Acidic residues" evidence="5">
    <location>
        <begin position="83"/>
        <end position="101"/>
    </location>
</feature>
<gene>
    <name evidence="8" type="ORF">LTR05_007522</name>
</gene>
<feature type="region of interest" description="Disordered" evidence="5">
    <location>
        <begin position="573"/>
        <end position="597"/>
    </location>
</feature>
<dbReference type="InterPro" id="IPR043519">
    <property type="entry name" value="NT_sf"/>
</dbReference>
<proteinExistence type="inferred from homology"/>
<name>A0AAN7YDU2_9EURO</name>
<dbReference type="GO" id="GO:0031499">
    <property type="term" value="C:TRAMP complex"/>
    <property type="evidence" value="ECO:0007669"/>
    <property type="project" value="TreeGrafter"/>
</dbReference>
<dbReference type="GO" id="GO:0003729">
    <property type="term" value="F:mRNA binding"/>
    <property type="evidence" value="ECO:0007669"/>
    <property type="project" value="TreeGrafter"/>
</dbReference>
<keyword evidence="3" id="KW-0479">Metal-binding</keyword>
<keyword evidence="4" id="KW-0460">Magnesium</keyword>
<evidence type="ECO:0000259" key="7">
    <source>
        <dbReference type="Pfam" id="PF22600"/>
    </source>
</evidence>
<dbReference type="CDD" id="cd05402">
    <property type="entry name" value="NT_PAP_TUTase"/>
    <property type="match status" value="1"/>
</dbReference>
<feature type="region of interest" description="Disordered" evidence="5">
    <location>
        <begin position="70"/>
        <end position="136"/>
    </location>
</feature>
<comment type="similarity">
    <text evidence="1">Belongs to the DNA polymerase type-B-like family.</text>
</comment>
<dbReference type="GO" id="GO:0046872">
    <property type="term" value="F:metal ion binding"/>
    <property type="evidence" value="ECO:0007669"/>
    <property type="project" value="UniProtKB-KW"/>
</dbReference>
<evidence type="ECO:0000256" key="1">
    <source>
        <dbReference type="ARBA" id="ARBA00008593"/>
    </source>
</evidence>
<evidence type="ECO:0000256" key="2">
    <source>
        <dbReference type="ARBA" id="ARBA00012388"/>
    </source>
</evidence>